<dbReference type="EMBL" id="VUBA01000019">
    <property type="protein sequence ID" value="MPQ82971.1"/>
    <property type="molecule type" value="Genomic_DNA"/>
</dbReference>
<dbReference type="AlphaFoldDB" id="A0A5N7JNS4"/>
<gene>
    <name evidence="1" type="ORF">F0170_02575</name>
</gene>
<reference evidence="1 2" key="1">
    <citation type="submission" date="2019-09" db="EMBL/GenBank/DDBJ databases">
        <title>The draft genomes of Allium pathogen Pseudomonas sp.</title>
        <authorList>
            <person name="Fujikawa T."/>
            <person name="Sawada H."/>
        </authorList>
    </citation>
    <scope>NUCLEOTIDE SEQUENCE [LARGE SCALE GENOMIC DNA]</scope>
    <source>
        <strain evidence="1 2">MAFF 730085</strain>
    </source>
</reference>
<name>A0A5N7JNS4_9PSED</name>
<protein>
    <submittedName>
        <fullName evidence="1">Uncharacterized protein</fullName>
    </submittedName>
</protein>
<organism evidence="1 2">
    <name type="scientific">Pseudomonas kitaguniensis</name>
    <dbReference type="NCBI Taxonomy" id="2607908"/>
    <lineage>
        <taxon>Bacteria</taxon>
        <taxon>Pseudomonadati</taxon>
        <taxon>Pseudomonadota</taxon>
        <taxon>Gammaproteobacteria</taxon>
        <taxon>Pseudomonadales</taxon>
        <taxon>Pseudomonadaceae</taxon>
        <taxon>Pseudomonas</taxon>
    </lineage>
</organism>
<dbReference type="RefSeq" id="WP_152748600.1">
    <property type="nucleotide sequence ID" value="NZ_VUBA01000019.1"/>
</dbReference>
<dbReference type="Proteomes" id="UP000325438">
    <property type="component" value="Unassembled WGS sequence"/>
</dbReference>
<evidence type="ECO:0000313" key="1">
    <source>
        <dbReference type="EMBL" id="MPQ82971.1"/>
    </source>
</evidence>
<evidence type="ECO:0000313" key="2">
    <source>
        <dbReference type="Proteomes" id="UP000325438"/>
    </source>
</evidence>
<proteinExistence type="predicted"/>
<sequence length="92" mass="9706">MSKSRVDGESAAVSEVVAVPELKAAPVALPVPAGSVESIGPARVFRDKVFTSRTLIMPSGSQLPVVATRVTACGDDQYAFLKAHPELEQLQE</sequence>
<accession>A0A5N7JNS4</accession>
<comment type="caution">
    <text evidence="1">The sequence shown here is derived from an EMBL/GenBank/DDBJ whole genome shotgun (WGS) entry which is preliminary data.</text>
</comment>